<dbReference type="RefSeq" id="WP_330435274.1">
    <property type="nucleotide sequence ID" value="NZ_JAZDUF010000007.1"/>
</dbReference>
<evidence type="ECO:0000313" key="3">
    <source>
        <dbReference type="Proteomes" id="UP001347146"/>
    </source>
</evidence>
<feature type="chain" id="PRO_5046080638" description="Secreted protein" evidence="1">
    <location>
        <begin position="48"/>
        <end position="278"/>
    </location>
</feature>
<evidence type="ECO:0000313" key="2">
    <source>
        <dbReference type="EMBL" id="MEE3852764.1"/>
    </source>
</evidence>
<protein>
    <recommendedName>
        <fullName evidence="4">Secreted protein</fullName>
    </recommendedName>
</protein>
<dbReference type="EMBL" id="JAZDUF010000007">
    <property type="protein sequence ID" value="MEE3852764.1"/>
    <property type="molecule type" value="Genomic_DNA"/>
</dbReference>
<proteinExistence type="predicted"/>
<organism evidence="2 3">
    <name type="scientific">Gordonia sesuvii</name>
    <dbReference type="NCBI Taxonomy" id="3116777"/>
    <lineage>
        <taxon>Bacteria</taxon>
        <taxon>Bacillati</taxon>
        <taxon>Actinomycetota</taxon>
        <taxon>Actinomycetes</taxon>
        <taxon>Mycobacteriales</taxon>
        <taxon>Gordoniaceae</taxon>
        <taxon>Gordonia</taxon>
    </lineage>
</organism>
<sequence>MEKRIMLGIARARRPRRSKGLRAGTAAVAVAAAAGVCAPLSVGPATAAPVVEPNTLTLPAIPFDSELAAAVRLLKDAGVDRMALDAATAIMTSVGQLSTEQLAADEASVPVAETDPLALLRALGIQPLTPAVSPFCTEPTADNPLGLVTAGAGAVAGPWPLASEPLAPLQELLGIEVPKLNLVDDGETAYAFVPAATGEVTDSEMQVAWFNVGTLQGGFADLEPVGDAPMLRIMPLLSGVRLAPVQTGDGTILSAVYGTARNDGRMCYFLPAVGMVEA</sequence>
<reference evidence="2 3" key="1">
    <citation type="submission" date="2024-01" db="EMBL/GenBank/DDBJ databases">
        <title>Draft genome sequence of Gordonia sp. LSe1-13.</title>
        <authorList>
            <person name="Suphannarot A."/>
            <person name="Mingma R."/>
        </authorList>
    </citation>
    <scope>NUCLEOTIDE SEQUENCE [LARGE SCALE GENOMIC DNA]</scope>
    <source>
        <strain evidence="2 3">LSe1-13</strain>
    </source>
</reference>
<evidence type="ECO:0008006" key="4">
    <source>
        <dbReference type="Google" id="ProtNLM"/>
    </source>
</evidence>
<accession>A0ABU7MI55</accession>
<comment type="caution">
    <text evidence="2">The sequence shown here is derived from an EMBL/GenBank/DDBJ whole genome shotgun (WGS) entry which is preliminary data.</text>
</comment>
<name>A0ABU7MI55_9ACTN</name>
<dbReference type="Proteomes" id="UP001347146">
    <property type="component" value="Unassembled WGS sequence"/>
</dbReference>
<feature type="signal peptide" evidence="1">
    <location>
        <begin position="1"/>
        <end position="47"/>
    </location>
</feature>
<keyword evidence="1" id="KW-0732">Signal</keyword>
<evidence type="ECO:0000256" key="1">
    <source>
        <dbReference type="SAM" id="SignalP"/>
    </source>
</evidence>
<keyword evidence="3" id="KW-1185">Reference proteome</keyword>
<gene>
    <name evidence="2" type="ORF">VZC37_20660</name>
</gene>